<dbReference type="OrthoDB" id="1404228at2"/>
<sequence>MSGLLAFIRSNALWLGAGMLLTFLSSFGQTFFISVFAGNIRADFGLSHGAWGGLYAAATMASAVVMVFAGTLTDRIRVRNLGPMVIVGLSAAALAMAMASSLWMLALAVFFLRLFGQGLMSHTAMVAMSRWFIATRGRAIGIAGLGISLGESLLPLSFVALLGFVAWRNLWISSALVLLCLAPVLFVLLRNERTPQSFTTDEGSQGMQGRNWTRLEALRHPFYWLMVPALIGPPAWGTAFFFHQVHLAEVKDWSHAVLVALFPVFTVSAVVFLQVAGWMVDRFGSARLMPVYLLPNAAGFIIFALAPSSWTGALGMICMGASAGMNNTLGTTIWAEAYGTRNLGSIRAMMAAVSVLGSAIGPGLTGVIIDQGIDFARQGWAIALYFALASLLAALAARFLLRDAKAEGGG</sequence>
<feature type="transmembrane region" description="Helical" evidence="6">
    <location>
        <begin position="49"/>
        <end position="69"/>
    </location>
</feature>
<dbReference type="EMBL" id="QDKM01000009">
    <property type="protein sequence ID" value="PVH27769.1"/>
    <property type="molecule type" value="Genomic_DNA"/>
</dbReference>
<dbReference type="Proteomes" id="UP000245911">
    <property type="component" value="Unassembled WGS sequence"/>
</dbReference>
<feature type="transmembrane region" description="Helical" evidence="6">
    <location>
        <begin position="81"/>
        <end position="99"/>
    </location>
</feature>
<keyword evidence="3 6" id="KW-0812">Transmembrane</keyword>
<evidence type="ECO:0000256" key="4">
    <source>
        <dbReference type="ARBA" id="ARBA00022989"/>
    </source>
</evidence>
<evidence type="ECO:0000256" key="3">
    <source>
        <dbReference type="ARBA" id="ARBA00022692"/>
    </source>
</evidence>
<organism evidence="8 9">
    <name type="scientific">Pararhodobacter oceanensis</name>
    <dbReference type="NCBI Taxonomy" id="2172121"/>
    <lineage>
        <taxon>Bacteria</taxon>
        <taxon>Pseudomonadati</taxon>
        <taxon>Pseudomonadota</taxon>
        <taxon>Alphaproteobacteria</taxon>
        <taxon>Rhodobacterales</taxon>
        <taxon>Paracoccaceae</taxon>
        <taxon>Pararhodobacter</taxon>
    </lineage>
</organism>
<feature type="transmembrane region" description="Helical" evidence="6">
    <location>
        <begin position="346"/>
        <end position="369"/>
    </location>
</feature>
<dbReference type="GO" id="GO:0022857">
    <property type="term" value="F:transmembrane transporter activity"/>
    <property type="evidence" value="ECO:0007669"/>
    <property type="project" value="InterPro"/>
</dbReference>
<dbReference type="PANTHER" id="PTHR43124:SF3">
    <property type="entry name" value="CHLORAMPHENICOL EFFLUX PUMP RV0191"/>
    <property type="match status" value="1"/>
</dbReference>
<keyword evidence="5 6" id="KW-0472">Membrane</keyword>
<dbReference type="RefSeq" id="WP_116559497.1">
    <property type="nucleotide sequence ID" value="NZ_QDKM01000009.1"/>
</dbReference>
<feature type="transmembrane region" description="Helical" evidence="6">
    <location>
        <begin position="381"/>
        <end position="401"/>
    </location>
</feature>
<evidence type="ECO:0000256" key="6">
    <source>
        <dbReference type="SAM" id="Phobius"/>
    </source>
</evidence>
<dbReference type="InterPro" id="IPR036259">
    <property type="entry name" value="MFS_trans_sf"/>
</dbReference>
<feature type="transmembrane region" description="Helical" evidence="6">
    <location>
        <begin position="288"/>
        <end position="306"/>
    </location>
</feature>
<proteinExistence type="predicted"/>
<feature type="transmembrane region" description="Helical" evidence="6">
    <location>
        <begin position="255"/>
        <end position="276"/>
    </location>
</feature>
<reference evidence="8 9" key="1">
    <citation type="submission" date="2018-04" db="EMBL/GenBank/DDBJ databases">
        <title>Pararhodobacter oceanense sp. nov., isolated from marine intertidal sediment.</title>
        <authorList>
            <person name="Wang X.-L."/>
            <person name="Du Z.-J."/>
        </authorList>
    </citation>
    <scope>NUCLEOTIDE SEQUENCE [LARGE SCALE GENOMIC DNA]</scope>
    <source>
        <strain evidence="8 9">AM505</strain>
    </source>
</reference>
<comment type="caution">
    <text evidence="8">The sequence shown here is derived from an EMBL/GenBank/DDBJ whole genome shotgun (WGS) entry which is preliminary data.</text>
</comment>
<name>A0A2T8HQP0_9RHOB</name>
<feature type="transmembrane region" description="Helical" evidence="6">
    <location>
        <begin position="12"/>
        <end position="37"/>
    </location>
</feature>
<evidence type="ECO:0000313" key="9">
    <source>
        <dbReference type="Proteomes" id="UP000245911"/>
    </source>
</evidence>
<evidence type="ECO:0000256" key="5">
    <source>
        <dbReference type="ARBA" id="ARBA00023136"/>
    </source>
</evidence>
<protein>
    <submittedName>
        <fullName evidence="8">MFS transporter</fullName>
    </submittedName>
</protein>
<feature type="transmembrane region" description="Helical" evidence="6">
    <location>
        <begin position="222"/>
        <end position="243"/>
    </location>
</feature>
<dbReference type="InterPro" id="IPR020846">
    <property type="entry name" value="MFS_dom"/>
</dbReference>
<gene>
    <name evidence="8" type="ORF">DDE20_15815</name>
</gene>
<dbReference type="Gene3D" id="1.20.1250.20">
    <property type="entry name" value="MFS general substrate transporter like domains"/>
    <property type="match status" value="2"/>
</dbReference>
<evidence type="ECO:0000313" key="8">
    <source>
        <dbReference type="EMBL" id="PVH27769.1"/>
    </source>
</evidence>
<dbReference type="InterPro" id="IPR011701">
    <property type="entry name" value="MFS"/>
</dbReference>
<evidence type="ECO:0000256" key="1">
    <source>
        <dbReference type="ARBA" id="ARBA00004651"/>
    </source>
</evidence>
<feature type="domain" description="Major facilitator superfamily (MFS) profile" evidence="7">
    <location>
        <begin position="14"/>
        <end position="405"/>
    </location>
</feature>
<feature type="transmembrane region" description="Helical" evidence="6">
    <location>
        <begin position="139"/>
        <end position="164"/>
    </location>
</feature>
<dbReference type="InterPro" id="IPR050189">
    <property type="entry name" value="MFS_Efflux_Transporters"/>
</dbReference>
<feature type="transmembrane region" description="Helical" evidence="6">
    <location>
        <begin position="105"/>
        <end position="127"/>
    </location>
</feature>
<keyword evidence="2" id="KW-1003">Cell membrane</keyword>
<dbReference type="Pfam" id="PF07690">
    <property type="entry name" value="MFS_1"/>
    <property type="match status" value="1"/>
</dbReference>
<evidence type="ECO:0000256" key="2">
    <source>
        <dbReference type="ARBA" id="ARBA00022475"/>
    </source>
</evidence>
<accession>A0A2T8HQP0</accession>
<feature type="transmembrane region" description="Helical" evidence="6">
    <location>
        <begin position="170"/>
        <end position="189"/>
    </location>
</feature>
<feature type="transmembrane region" description="Helical" evidence="6">
    <location>
        <begin position="312"/>
        <end position="334"/>
    </location>
</feature>
<keyword evidence="9" id="KW-1185">Reference proteome</keyword>
<keyword evidence="4 6" id="KW-1133">Transmembrane helix</keyword>
<evidence type="ECO:0000259" key="7">
    <source>
        <dbReference type="PROSITE" id="PS50850"/>
    </source>
</evidence>
<dbReference type="PANTHER" id="PTHR43124">
    <property type="entry name" value="PURINE EFFLUX PUMP PBUE"/>
    <property type="match status" value="1"/>
</dbReference>
<dbReference type="GO" id="GO:0005886">
    <property type="term" value="C:plasma membrane"/>
    <property type="evidence" value="ECO:0007669"/>
    <property type="project" value="UniProtKB-SubCell"/>
</dbReference>
<dbReference type="PROSITE" id="PS50850">
    <property type="entry name" value="MFS"/>
    <property type="match status" value="1"/>
</dbReference>
<dbReference type="SUPFAM" id="SSF103473">
    <property type="entry name" value="MFS general substrate transporter"/>
    <property type="match status" value="1"/>
</dbReference>
<comment type="subcellular location">
    <subcellularLocation>
        <location evidence="1">Cell membrane</location>
        <topology evidence="1">Multi-pass membrane protein</topology>
    </subcellularLocation>
</comment>
<dbReference type="AlphaFoldDB" id="A0A2T8HQP0"/>